<protein>
    <submittedName>
        <fullName evidence="1">Uncharacterized protein</fullName>
    </submittedName>
</protein>
<proteinExistence type="predicted"/>
<sequence length="90" mass="9863">MEYMMILKAVVNVEYIPAALSRYSTVLSTSTIGCTPKVFEVPRKITALYMAPRISNTSSLHCTKNVWEYLVGKCKSLEPGGGIESSLISS</sequence>
<reference evidence="1" key="1">
    <citation type="submission" date="2023-10" db="EMBL/GenBank/DDBJ databases">
        <authorList>
            <person name="Domelevo Entfellner J.-B."/>
        </authorList>
    </citation>
    <scope>NUCLEOTIDE SEQUENCE</scope>
</reference>
<organism evidence="1 2">
    <name type="scientific">Sphenostylis stenocarpa</name>
    <dbReference type="NCBI Taxonomy" id="92480"/>
    <lineage>
        <taxon>Eukaryota</taxon>
        <taxon>Viridiplantae</taxon>
        <taxon>Streptophyta</taxon>
        <taxon>Embryophyta</taxon>
        <taxon>Tracheophyta</taxon>
        <taxon>Spermatophyta</taxon>
        <taxon>Magnoliopsida</taxon>
        <taxon>eudicotyledons</taxon>
        <taxon>Gunneridae</taxon>
        <taxon>Pentapetalae</taxon>
        <taxon>rosids</taxon>
        <taxon>fabids</taxon>
        <taxon>Fabales</taxon>
        <taxon>Fabaceae</taxon>
        <taxon>Papilionoideae</taxon>
        <taxon>50 kb inversion clade</taxon>
        <taxon>NPAAA clade</taxon>
        <taxon>indigoferoid/millettioid clade</taxon>
        <taxon>Phaseoleae</taxon>
        <taxon>Sphenostylis</taxon>
    </lineage>
</organism>
<dbReference type="EMBL" id="OY731398">
    <property type="protein sequence ID" value="CAJ1886808.1"/>
    <property type="molecule type" value="Genomic_DNA"/>
</dbReference>
<accession>A0AA86RXL1</accession>
<dbReference type="Gramene" id="rna-AYBTSS11_LOCUS2824">
    <property type="protein sequence ID" value="CAJ1886808.1"/>
    <property type="gene ID" value="gene-AYBTSS11_LOCUS2824"/>
</dbReference>
<gene>
    <name evidence="1" type="ORF">AYBTSS11_LOCUS2824</name>
</gene>
<dbReference type="Proteomes" id="UP001189624">
    <property type="component" value="Chromosome 1"/>
</dbReference>
<keyword evidence="2" id="KW-1185">Reference proteome</keyword>
<name>A0AA86RXL1_9FABA</name>
<evidence type="ECO:0000313" key="2">
    <source>
        <dbReference type="Proteomes" id="UP001189624"/>
    </source>
</evidence>
<evidence type="ECO:0000313" key="1">
    <source>
        <dbReference type="EMBL" id="CAJ1886808.1"/>
    </source>
</evidence>
<dbReference type="AlphaFoldDB" id="A0AA86RXL1"/>